<organism evidence="2 3">
    <name type="scientific">Noviherbaspirillum sedimenti</name>
    <dbReference type="NCBI Taxonomy" id="2320865"/>
    <lineage>
        <taxon>Bacteria</taxon>
        <taxon>Pseudomonadati</taxon>
        <taxon>Pseudomonadota</taxon>
        <taxon>Betaproteobacteria</taxon>
        <taxon>Burkholderiales</taxon>
        <taxon>Oxalobacteraceae</taxon>
        <taxon>Noviherbaspirillum</taxon>
    </lineage>
</organism>
<gene>
    <name evidence="1" type="ORF">D3878_04710</name>
    <name evidence="2" type="ORF">D3878_23170</name>
</gene>
<reference evidence="2" key="2">
    <citation type="submission" date="2018-09" db="EMBL/GenBank/DDBJ databases">
        <authorList>
            <person name="Parvin R."/>
            <person name="Begum J.A."/>
            <person name="Chowdhury E.H."/>
            <person name="Islam M.R."/>
            <person name="Harder T."/>
        </authorList>
    </citation>
    <scope>NUCLEOTIDE SEQUENCE</scope>
    <source>
        <strain evidence="2">K1S02-23</strain>
    </source>
</reference>
<dbReference type="EMBL" id="QYUQ01000002">
    <property type="protein sequence ID" value="RJG00976.1"/>
    <property type="molecule type" value="Genomic_DNA"/>
</dbReference>
<evidence type="ECO:0000313" key="1">
    <source>
        <dbReference type="EMBL" id="RJG00976.1"/>
    </source>
</evidence>
<comment type="caution">
    <text evidence="2">The sequence shown here is derived from an EMBL/GenBank/DDBJ whole genome shotgun (WGS) entry which is preliminary data.</text>
</comment>
<protein>
    <submittedName>
        <fullName evidence="2">Uncharacterized protein</fullName>
    </submittedName>
</protein>
<sequence>MERRVLTEQNDIYATQDEVFEALAGLTPDECRQLDYQGRRLAFGTIYATGQALFSEAVARAVDLRRRWCPSSISFMTFLRNSMGSIASNDRKGFHAKHIANVSALAVGNDEVDDDAFLSSFGTLPKNSIEDVLEQAEEHAAMLRDYDALFAYFADDEEVWMILVAMEQELIGAEIKDYCKLDDAQYLAARKRLKRGAAKLKSQRTG</sequence>
<dbReference type="AlphaFoldDB" id="A0A3A3GBT8"/>
<keyword evidence="3" id="KW-1185">Reference proteome</keyword>
<reference evidence="3" key="1">
    <citation type="submission" date="2018-09" db="EMBL/GenBank/DDBJ databases">
        <authorList>
            <person name="Zhu H."/>
        </authorList>
    </citation>
    <scope>NUCLEOTIDE SEQUENCE [LARGE SCALE GENOMIC DNA]</scope>
    <source>
        <strain evidence="3">K1S02-23</strain>
    </source>
</reference>
<accession>A0A3A3GBT8</accession>
<evidence type="ECO:0000313" key="3">
    <source>
        <dbReference type="Proteomes" id="UP000266327"/>
    </source>
</evidence>
<dbReference type="Proteomes" id="UP000266327">
    <property type="component" value="Unassembled WGS sequence"/>
</dbReference>
<dbReference type="EMBL" id="QYUQ01000002">
    <property type="protein sequence ID" value="RJG04132.1"/>
    <property type="molecule type" value="Genomic_DNA"/>
</dbReference>
<evidence type="ECO:0000313" key="2">
    <source>
        <dbReference type="EMBL" id="RJG04132.1"/>
    </source>
</evidence>
<proteinExistence type="predicted"/>
<name>A0A3A3GBT8_9BURK</name>